<sequence length="69" mass="7913">MPTLLLLRPRRDGEMRASTDEKAVTKEECWGKFPTEDRNAQPAVEGCFADPTSQDTEWVTFHILTFPIM</sequence>
<comment type="caution">
    <text evidence="1">The sequence shown here is derived from an EMBL/GenBank/DDBJ whole genome shotgun (WGS) entry which is preliminary data.</text>
</comment>
<dbReference type="AlphaFoldDB" id="A0A1A6H5Q9"/>
<organism evidence="1 2">
    <name type="scientific">Neotoma lepida</name>
    <name type="common">Desert woodrat</name>
    <dbReference type="NCBI Taxonomy" id="56216"/>
    <lineage>
        <taxon>Eukaryota</taxon>
        <taxon>Metazoa</taxon>
        <taxon>Chordata</taxon>
        <taxon>Craniata</taxon>
        <taxon>Vertebrata</taxon>
        <taxon>Euteleostomi</taxon>
        <taxon>Mammalia</taxon>
        <taxon>Eutheria</taxon>
        <taxon>Euarchontoglires</taxon>
        <taxon>Glires</taxon>
        <taxon>Rodentia</taxon>
        <taxon>Myomorpha</taxon>
        <taxon>Muroidea</taxon>
        <taxon>Cricetidae</taxon>
        <taxon>Neotominae</taxon>
        <taxon>Neotoma</taxon>
    </lineage>
</organism>
<proteinExistence type="predicted"/>
<evidence type="ECO:0000313" key="1">
    <source>
        <dbReference type="EMBL" id="OBS72942.1"/>
    </source>
</evidence>
<name>A0A1A6H5Q9_NEOLE</name>
<reference evidence="1 2" key="1">
    <citation type="submission" date="2016-06" db="EMBL/GenBank/DDBJ databases">
        <title>The Draft Genome Sequence and Annotation of the Desert Woodrat Neotoma lepida.</title>
        <authorList>
            <person name="Campbell M."/>
            <person name="Oakeson K.F."/>
            <person name="Yandell M."/>
            <person name="Halpert J.R."/>
            <person name="Dearing D."/>
        </authorList>
    </citation>
    <scope>NUCLEOTIDE SEQUENCE [LARGE SCALE GENOMIC DNA]</scope>
    <source>
        <strain evidence="1">417</strain>
        <tissue evidence="1">Liver</tissue>
    </source>
</reference>
<dbReference type="Proteomes" id="UP000092124">
    <property type="component" value="Unassembled WGS sequence"/>
</dbReference>
<evidence type="ECO:0000313" key="2">
    <source>
        <dbReference type="Proteomes" id="UP000092124"/>
    </source>
</evidence>
<dbReference type="EMBL" id="LZPO01055069">
    <property type="protein sequence ID" value="OBS72942.1"/>
    <property type="molecule type" value="Genomic_DNA"/>
</dbReference>
<keyword evidence="2" id="KW-1185">Reference proteome</keyword>
<protein>
    <submittedName>
        <fullName evidence="1">Uncharacterized protein</fullName>
    </submittedName>
</protein>
<accession>A0A1A6H5Q9</accession>
<gene>
    <name evidence="1" type="ORF">A6R68_12465</name>
</gene>